<dbReference type="Gene3D" id="1.20.1170.10">
    <property type="match status" value="1"/>
</dbReference>
<evidence type="ECO:0000256" key="3">
    <source>
        <dbReference type="SAM" id="Phobius"/>
    </source>
</evidence>
<feature type="region of interest" description="Disordered" evidence="2">
    <location>
        <begin position="472"/>
        <end position="499"/>
    </location>
</feature>
<accession>A0AAV9ZAB6</accession>
<dbReference type="AlphaFoldDB" id="A0AAV9ZAB6"/>
<dbReference type="Proteomes" id="UP001362999">
    <property type="component" value="Unassembled WGS sequence"/>
</dbReference>
<organism evidence="4 5">
    <name type="scientific">Favolaschia claudopus</name>
    <dbReference type="NCBI Taxonomy" id="2862362"/>
    <lineage>
        <taxon>Eukaryota</taxon>
        <taxon>Fungi</taxon>
        <taxon>Dikarya</taxon>
        <taxon>Basidiomycota</taxon>
        <taxon>Agaricomycotina</taxon>
        <taxon>Agaricomycetes</taxon>
        <taxon>Agaricomycetidae</taxon>
        <taxon>Agaricales</taxon>
        <taxon>Marasmiineae</taxon>
        <taxon>Mycenaceae</taxon>
        <taxon>Favolaschia</taxon>
    </lineage>
</organism>
<keyword evidence="3" id="KW-0812">Transmembrane</keyword>
<name>A0AAV9ZAB6_9AGAR</name>
<comment type="caution">
    <text evidence="4">The sequence shown here is derived from an EMBL/GenBank/DDBJ whole genome shotgun (WGS) entry which is preliminary data.</text>
</comment>
<evidence type="ECO:0000256" key="1">
    <source>
        <dbReference type="SAM" id="Coils"/>
    </source>
</evidence>
<sequence>MSMALDITQMPMTDAQKGIVEAVGASGSIDAFVDAMDLSPLQKTCTDAFLRINSDPELQASFQEGMAREMTKTETRQFLDKELGHLTRTVLDTKRNFENVANTITQFDAHKARMLKHGRHLDPSKNDVTAAAVQLEGNFLLPKWRTFQETFDELLDHSKRTAKDGVYEIKYYREVILKMASNPTEREDAIKELEGFIEKVSALNNGSDRLKYGFDRLRSEISSFKTSLDIAIQDTASDMDEVNKETQSKIEEIKTELTRYQTMAMVGWLCGAGGVAGAAGIGCAVGLGILSMTPWGWVAAASAILGALGLIADFSAEGKKTALNNEREKMQNNLNMLTDELRPMKALFKTAEGQVSDIANSISIIARIWSIFEMDANTLKKALEGTRTARTNSGLVHQVEMTQMQWAVLQANLETDQPAVGHTNALDGTKGLEDVADVARVVPRGEVADEKDAAWGVNTEVRRVVLDAKWATEDPSPPGWSAKTNHPPPQCEPSEFLTV</sequence>
<evidence type="ECO:0000313" key="5">
    <source>
        <dbReference type="Proteomes" id="UP001362999"/>
    </source>
</evidence>
<keyword evidence="5" id="KW-1185">Reference proteome</keyword>
<dbReference type="SUPFAM" id="SSF58100">
    <property type="entry name" value="Bacterial hemolysins"/>
    <property type="match status" value="1"/>
</dbReference>
<dbReference type="EMBL" id="JAWWNJ010000173">
    <property type="protein sequence ID" value="KAK6977034.1"/>
    <property type="molecule type" value="Genomic_DNA"/>
</dbReference>
<reference evidence="4 5" key="1">
    <citation type="journal article" date="2024" name="J Genomics">
        <title>Draft genome sequencing and assembly of Favolaschia claudopus CIRM-BRFM 2984 isolated from oak limbs.</title>
        <authorList>
            <person name="Navarro D."/>
            <person name="Drula E."/>
            <person name="Chaduli D."/>
            <person name="Cazenave R."/>
            <person name="Ahrendt S."/>
            <person name="Wang J."/>
            <person name="Lipzen A."/>
            <person name="Daum C."/>
            <person name="Barry K."/>
            <person name="Grigoriev I.V."/>
            <person name="Favel A."/>
            <person name="Rosso M.N."/>
            <person name="Martin F."/>
        </authorList>
    </citation>
    <scope>NUCLEOTIDE SEQUENCE [LARGE SCALE GENOMIC DNA]</scope>
    <source>
        <strain evidence="4 5">CIRM-BRFM 2984</strain>
    </source>
</reference>
<protein>
    <submittedName>
        <fullName evidence="4">Uncharacterized protein</fullName>
    </submittedName>
</protein>
<keyword evidence="3" id="KW-1133">Transmembrane helix</keyword>
<gene>
    <name evidence="4" type="ORF">R3P38DRAFT_3295584</name>
</gene>
<feature type="transmembrane region" description="Helical" evidence="3">
    <location>
        <begin position="295"/>
        <end position="314"/>
    </location>
</feature>
<keyword evidence="3" id="KW-0472">Membrane</keyword>
<feature type="coiled-coil region" evidence="1">
    <location>
        <begin position="236"/>
        <end position="263"/>
    </location>
</feature>
<keyword evidence="1" id="KW-0175">Coiled coil</keyword>
<evidence type="ECO:0000313" key="4">
    <source>
        <dbReference type="EMBL" id="KAK6977034.1"/>
    </source>
</evidence>
<feature type="transmembrane region" description="Helical" evidence="3">
    <location>
        <begin position="266"/>
        <end position="289"/>
    </location>
</feature>
<evidence type="ECO:0000256" key="2">
    <source>
        <dbReference type="SAM" id="MobiDB-lite"/>
    </source>
</evidence>
<proteinExistence type="predicted"/>